<reference evidence="3" key="1">
    <citation type="submission" date="2023-07" db="EMBL/GenBank/DDBJ databases">
        <title>Sorghum-associated microbial communities from plants grown in Nebraska, USA.</title>
        <authorList>
            <person name="Schachtman D."/>
        </authorList>
    </citation>
    <scope>NUCLEOTIDE SEQUENCE</scope>
    <source>
        <strain evidence="3">DS3315</strain>
    </source>
</reference>
<evidence type="ECO:0000256" key="1">
    <source>
        <dbReference type="ARBA" id="ARBA00009437"/>
    </source>
</evidence>
<accession>A0AAW8E9N1</accession>
<dbReference type="InterPro" id="IPR036388">
    <property type="entry name" value="WH-like_DNA-bd_sf"/>
</dbReference>
<dbReference type="Proteomes" id="UP001224845">
    <property type="component" value="Unassembled WGS sequence"/>
</dbReference>
<dbReference type="PANTHER" id="PTHR30537:SF1">
    <property type="entry name" value="HTH-TYPE TRANSCRIPTIONAL REGULATOR PGRR"/>
    <property type="match status" value="1"/>
</dbReference>
<comment type="similarity">
    <text evidence="1">Belongs to the LysR transcriptional regulatory family.</text>
</comment>
<sequence>MKTKKIEALWTHLHRLIVLAQQGSFTAAAQRLGGSKAAMSQRIAELERAAGLPLVQHTTRSVRLTEAGQRLVDDMRDPFARIAHSFEGVRELAGVPTGLLRVTAPVAFAPQQLVPRVAQSRDALPRTTVWHCAKRRPPTWDCADARLQRAGGTSIGLA</sequence>
<evidence type="ECO:0000313" key="4">
    <source>
        <dbReference type="Proteomes" id="UP001224845"/>
    </source>
</evidence>
<dbReference type="InterPro" id="IPR000847">
    <property type="entry name" value="LysR_HTH_N"/>
</dbReference>
<dbReference type="Gene3D" id="1.10.10.10">
    <property type="entry name" value="Winged helix-like DNA-binding domain superfamily/Winged helix DNA-binding domain"/>
    <property type="match status" value="1"/>
</dbReference>
<dbReference type="GO" id="GO:0003700">
    <property type="term" value="F:DNA-binding transcription factor activity"/>
    <property type="evidence" value="ECO:0007669"/>
    <property type="project" value="InterPro"/>
</dbReference>
<organism evidence="3 4">
    <name type="scientific">Variovorax paradoxus</name>
    <dbReference type="NCBI Taxonomy" id="34073"/>
    <lineage>
        <taxon>Bacteria</taxon>
        <taxon>Pseudomonadati</taxon>
        <taxon>Pseudomonadota</taxon>
        <taxon>Betaproteobacteria</taxon>
        <taxon>Burkholderiales</taxon>
        <taxon>Comamonadaceae</taxon>
        <taxon>Variovorax</taxon>
    </lineage>
</organism>
<dbReference type="AlphaFoldDB" id="A0AAW8E9N1"/>
<dbReference type="InterPro" id="IPR036390">
    <property type="entry name" value="WH_DNA-bd_sf"/>
</dbReference>
<name>A0AAW8E9N1_VARPD</name>
<dbReference type="PANTHER" id="PTHR30537">
    <property type="entry name" value="HTH-TYPE TRANSCRIPTIONAL REGULATOR"/>
    <property type="match status" value="1"/>
</dbReference>
<gene>
    <name evidence="3" type="ORF">J2W39_000212</name>
</gene>
<dbReference type="Pfam" id="PF00126">
    <property type="entry name" value="HTH_1"/>
    <property type="match status" value="1"/>
</dbReference>
<proteinExistence type="inferred from homology"/>
<protein>
    <submittedName>
        <fullName evidence="3">DNA-binding transcriptional LysR family regulator</fullName>
    </submittedName>
</protein>
<evidence type="ECO:0000259" key="2">
    <source>
        <dbReference type="PROSITE" id="PS50931"/>
    </source>
</evidence>
<dbReference type="GO" id="GO:0043565">
    <property type="term" value="F:sequence-specific DNA binding"/>
    <property type="evidence" value="ECO:0007669"/>
    <property type="project" value="TreeGrafter"/>
</dbReference>
<dbReference type="PROSITE" id="PS50931">
    <property type="entry name" value="HTH_LYSR"/>
    <property type="match status" value="1"/>
</dbReference>
<keyword evidence="3" id="KW-0238">DNA-binding</keyword>
<evidence type="ECO:0000313" key="3">
    <source>
        <dbReference type="EMBL" id="MDP9968989.1"/>
    </source>
</evidence>
<dbReference type="GO" id="GO:0006351">
    <property type="term" value="P:DNA-templated transcription"/>
    <property type="evidence" value="ECO:0007669"/>
    <property type="project" value="TreeGrafter"/>
</dbReference>
<dbReference type="InterPro" id="IPR058163">
    <property type="entry name" value="LysR-type_TF_proteobact-type"/>
</dbReference>
<feature type="domain" description="HTH lysR-type" evidence="2">
    <location>
        <begin position="10"/>
        <end position="65"/>
    </location>
</feature>
<dbReference type="EMBL" id="JAUSRV010000001">
    <property type="protein sequence ID" value="MDP9968989.1"/>
    <property type="molecule type" value="Genomic_DNA"/>
</dbReference>
<dbReference type="SUPFAM" id="SSF46785">
    <property type="entry name" value="Winged helix' DNA-binding domain"/>
    <property type="match status" value="1"/>
</dbReference>
<comment type="caution">
    <text evidence="3">The sequence shown here is derived from an EMBL/GenBank/DDBJ whole genome shotgun (WGS) entry which is preliminary data.</text>
</comment>